<dbReference type="Proteomes" id="UP001054837">
    <property type="component" value="Unassembled WGS sequence"/>
</dbReference>
<dbReference type="AlphaFoldDB" id="A0AAV4MMR5"/>
<organism evidence="1 2">
    <name type="scientific">Caerostris darwini</name>
    <dbReference type="NCBI Taxonomy" id="1538125"/>
    <lineage>
        <taxon>Eukaryota</taxon>
        <taxon>Metazoa</taxon>
        <taxon>Ecdysozoa</taxon>
        <taxon>Arthropoda</taxon>
        <taxon>Chelicerata</taxon>
        <taxon>Arachnida</taxon>
        <taxon>Araneae</taxon>
        <taxon>Araneomorphae</taxon>
        <taxon>Entelegynae</taxon>
        <taxon>Araneoidea</taxon>
        <taxon>Araneidae</taxon>
        <taxon>Caerostris</taxon>
    </lineage>
</organism>
<keyword evidence="2" id="KW-1185">Reference proteome</keyword>
<sequence length="106" mass="12163">MKATCTLLDKLLINGWAITLQWFPSHCDILGNKCANRPADPCPCPYSTDKRFTLGNFLNHVDLCWASRRKLLSIDFSCVPVCRRKKMHLSLNNELSSWQHVGIYPQ</sequence>
<proteinExistence type="predicted"/>
<evidence type="ECO:0008006" key="3">
    <source>
        <dbReference type="Google" id="ProtNLM"/>
    </source>
</evidence>
<gene>
    <name evidence="1" type="ORF">CDAR_243361</name>
</gene>
<dbReference type="EMBL" id="BPLQ01000598">
    <property type="protein sequence ID" value="GIX73326.1"/>
    <property type="molecule type" value="Genomic_DNA"/>
</dbReference>
<evidence type="ECO:0000313" key="2">
    <source>
        <dbReference type="Proteomes" id="UP001054837"/>
    </source>
</evidence>
<protein>
    <recommendedName>
        <fullName evidence="3">RNase H type-1 domain-containing protein</fullName>
    </recommendedName>
</protein>
<name>A0AAV4MMR5_9ARAC</name>
<evidence type="ECO:0000313" key="1">
    <source>
        <dbReference type="EMBL" id="GIX73326.1"/>
    </source>
</evidence>
<comment type="caution">
    <text evidence="1">The sequence shown here is derived from an EMBL/GenBank/DDBJ whole genome shotgun (WGS) entry which is preliminary data.</text>
</comment>
<accession>A0AAV4MMR5</accession>
<reference evidence="1 2" key="1">
    <citation type="submission" date="2021-06" db="EMBL/GenBank/DDBJ databases">
        <title>Caerostris darwini draft genome.</title>
        <authorList>
            <person name="Kono N."/>
            <person name="Arakawa K."/>
        </authorList>
    </citation>
    <scope>NUCLEOTIDE SEQUENCE [LARGE SCALE GENOMIC DNA]</scope>
</reference>